<dbReference type="InterPro" id="IPR029058">
    <property type="entry name" value="AB_hydrolase_fold"/>
</dbReference>
<dbReference type="EMBL" id="CAFBPQ010000058">
    <property type="protein sequence ID" value="CAB5031083.1"/>
    <property type="molecule type" value="Genomic_DNA"/>
</dbReference>
<dbReference type="EMBL" id="CAEZYK010000020">
    <property type="protein sequence ID" value="CAB4719741.1"/>
    <property type="molecule type" value="Genomic_DNA"/>
</dbReference>
<dbReference type="EMBL" id="CAFBMM010000028">
    <property type="protein sequence ID" value="CAB4905344.1"/>
    <property type="molecule type" value="Genomic_DNA"/>
</dbReference>
<feature type="domain" description="AB hydrolase-1" evidence="1">
    <location>
        <begin position="33"/>
        <end position="283"/>
    </location>
</feature>
<reference evidence="2" key="1">
    <citation type="submission" date="2020-05" db="EMBL/GenBank/DDBJ databases">
        <authorList>
            <person name="Chiriac C."/>
            <person name="Salcher M."/>
            <person name="Ghai R."/>
            <person name="Kavagutti S V."/>
        </authorList>
    </citation>
    <scope>NUCLEOTIDE SEQUENCE</scope>
</reference>
<dbReference type="InterPro" id="IPR000073">
    <property type="entry name" value="AB_hydrolase_1"/>
</dbReference>
<dbReference type="EMBL" id="CAFBOF010000010">
    <property type="protein sequence ID" value="CAB4973894.1"/>
    <property type="molecule type" value="Genomic_DNA"/>
</dbReference>
<evidence type="ECO:0000313" key="4">
    <source>
        <dbReference type="EMBL" id="CAB4973894.1"/>
    </source>
</evidence>
<dbReference type="SUPFAM" id="SSF53474">
    <property type="entry name" value="alpha/beta-Hydrolases"/>
    <property type="match status" value="1"/>
</dbReference>
<dbReference type="Gene3D" id="3.40.50.1820">
    <property type="entry name" value="alpha/beta hydrolase"/>
    <property type="match status" value="1"/>
</dbReference>
<organism evidence="2">
    <name type="scientific">freshwater metagenome</name>
    <dbReference type="NCBI Taxonomy" id="449393"/>
    <lineage>
        <taxon>unclassified sequences</taxon>
        <taxon>metagenomes</taxon>
        <taxon>ecological metagenomes</taxon>
    </lineage>
</organism>
<evidence type="ECO:0000313" key="2">
    <source>
        <dbReference type="EMBL" id="CAB4719741.1"/>
    </source>
</evidence>
<dbReference type="PANTHER" id="PTHR43689:SF8">
    <property type="entry name" value="ALPHA_BETA-HYDROLASES SUPERFAMILY PROTEIN"/>
    <property type="match status" value="1"/>
</dbReference>
<accession>A0A6J6R758</accession>
<protein>
    <submittedName>
        <fullName evidence="2">Unannotated protein</fullName>
    </submittedName>
</protein>
<gene>
    <name evidence="2" type="ORF">UFOPK2683_00527</name>
    <name evidence="3" type="ORF">UFOPK3605_00722</name>
    <name evidence="4" type="ORF">UFOPK3897_00682</name>
    <name evidence="5" type="ORF">UFOPK4121_01378</name>
</gene>
<dbReference type="PRINTS" id="PR00111">
    <property type="entry name" value="ABHYDROLASE"/>
</dbReference>
<dbReference type="AlphaFoldDB" id="A0A6J6R758"/>
<name>A0A6J6R758_9ZZZZ</name>
<evidence type="ECO:0000259" key="1">
    <source>
        <dbReference type="Pfam" id="PF00561"/>
    </source>
</evidence>
<dbReference type="PANTHER" id="PTHR43689">
    <property type="entry name" value="HYDROLASE"/>
    <property type="match status" value="1"/>
</dbReference>
<evidence type="ECO:0000313" key="5">
    <source>
        <dbReference type="EMBL" id="CAB5031083.1"/>
    </source>
</evidence>
<evidence type="ECO:0000313" key="3">
    <source>
        <dbReference type="EMBL" id="CAB4905344.1"/>
    </source>
</evidence>
<sequence>METSQYRTIDGIRAHRVTWRPQTDNRATGEDKVLLVHGLGANTLSWQPVGQPLADALGAEVTAVDLIGFGRTRAPDRRSTVAANSDLVIKVLEEMGAATIIGNSMGGVIGSRVTTERPDLVKELVLVDPALPWPRVGRKNWKRSARFAPILIPPVGRFTIATRARILGPERLVDLSLSWILHDQTALDPELRTRLINLAAERFAYPEASSAYVDAASSLLRTLNREMDGYLAAASAARPTLLIHGDRDRLVDVDLAYAAAERHLGVDLQIIPEIGHAPQLEAPKVFVNQASDWLIRTRNKPRASTISVGESL</sequence>
<proteinExistence type="predicted"/>
<dbReference type="Pfam" id="PF00561">
    <property type="entry name" value="Abhydrolase_1"/>
    <property type="match status" value="1"/>
</dbReference>